<evidence type="ECO:0000256" key="1">
    <source>
        <dbReference type="ARBA" id="ARBA00004613"/>
    </source>
</evidence>
<comment type="subcellular location">
    <subcellularLocation>
        <location evidence="1">Secreted</location>
    </subcellularLocation>
</comment>
<evidence type="ECO:0000256" key="3">
    <source>
        <dbReference type="ARBA" id="ARBA00022729"/>
    </source>
</evidence>
<feature type="region of interest" description="Disordered" evidence="5">
    <location>
        <begin position="698"/>
        <end position="732"/>
    </location>
</feature>
<evidence type="ECO:0000256" key="4">
    <source>
        <dbReference type="ARBA" id="ARBA00022837"/>
    </source>
</evidence>
<evidence type="ECO:0000256" key="5">
    <source>
        <dbReference type="SAM" id="MobiDB-lite"/>
    </source>
</evidence>
<proteinExistence type="predicted"/>
<feature type="compositionally biased region" description="Basic and acidic residues" evidence="5">
    <location>
        <begin position="1376"/>
        <end position="1393"/>
    </location>
</feature>
<feature type="compositionally biased region" description="Acidic residues" evidence="5">
    <location>
        <begin position="230"/>
        <end position="241"/>
    </location>
</feature>
<feature type="region of interest" description="Disordered" evidence="5">
    <location>
        <begin position="1529"/>
        <end position="2004"/>
    </location>
</feature>
<feature type="region of interest" description="Disordered" evidence="5">
    <location>
        <begin position="1293"/>
        <end position="1312"/>
    </location>
</feature>
<dbReference type="STRING" id="658219.SAMN05216212_3125"/>
<feature type="region of interest" description="Disordered" evidence="5">
    <location>
        <begin position="429"/>
        <end position="464"/>
    </location>
</feature>
<feature type="region of interest" description="Disordered" evidence="5">
    <location>
        <begin position="221"/>
        <end position="254"/>
    </location>
</feature>
<feature type="region of interest" description="Disordered" evidence="5">
    <location>
        <begin position="1363"/>
        <end position="1426"/>
    </location>
</feature>
<keyword evidence="3 6" id="KW-0732">Signal</keyword>
<evidence type="ECO:0008006" key="9">
    <source>
        <dbReference type="Google" id="ProtNLM"/>
    </source>
</evidence>
<dbReference type="InterPro" id="IPR028974">
    <property type="entry name" value="TSP_type-3_rpt"/>
</dbReference>
<dbReference type="SUPFAM" id="SSF103647">
    <property type="entry name" value="TSP type-3 repeat"/>
    <property type="match status" value="5"/>
</dbReference>
<dbReference type="GO" id="GO:0005509">
    <property type="term" value="F:calcium ion binding"/>
    <property type="evidence" value="ECO:0007669"/>
    <property type="project" value="InterPro"/>
</dbReference>
<dbReference type="OrthoDB" id="9782229at2"/>
<feature type="compositionally biased region" description="Acidic residues" evidence="5">
    <location>
        <begin position="1010"/>
        <end position="1022"/>
    </location>
</feature>
<feature type="compositionally biased region" description="Acidic residues" evidence="5">
    <location>
        <begin position="1539"/>
        <end position="1548"/>
    </location>
</feature>
<protein>
    <recommendedName>
        <fullName evidence="9">Thrombospondin type 3 repeat-containing protein</fullName>
    </recommendedName>
</protein>
<sequence length="2320" mass="252313">MGASFKAFCRKQGFLLCAVALTLIPIDAAHASVELDTDGDGIPDYWENIHGLSATDPNDAVADLDGDNLDNLAEFKAGTFPNIPDSDGDLVTDGEDLWPADPRYALDNDQDGLPDAWEFSHGLDPAYPDDAHQDPDYDGLSTIEEFHLGTRIDREDTDGDLVPDREDPWPLDRAYRRDTDGDGLPDNFELTRFWLDPYSPGDDEADFDADGLTALQEFAAKTRLDHPDSDGDGLLDGDDAAPTDPRYQLDADGDGLPDEWEAQYGLSPSDPFDALDPFALDPDLLTPLQEFQLGTAPDNDDTDGDYEPEFFVDRWPLNPLFARDEDRDGLPAAWEEAYGLSDFDPADYQRFEDRPLMDFVRGTSPLLIDTDADGVEDFRDLWPLDPTYALDEDGDTLPFEWEVRYELAPGSYDAADIDRDGDGLSDWLEFTAGTDPTNPDSDNDGVLDLKDSQPLDPRYGLDGDSDGLPDAFELAYPYFLNPADPADATRDSDGDGLDNLAEFIAGTDPGHMNSDQDGVMDGEDIAPADARYAEDRDGDGLPMKWELEWGLYDEDPRDALGDLDGDLVINLREFTLGTNPQNSDTDADGLVDTYDRYPTDARYTRDDDRDGMAFEWEEKFGLNDFDIWDGSFDPDGDMLRNWQEFTLNTDPFNPDTDYDGELDGTDQWPLDPSRALDDDRDGMPLSFEVLYSFSDYDPADAQQDADGDGLSNLAEFEQGTRPDLMDTDRDGVPDDQDPFPLDPEYAMDSDGDGMPDAFELSYTFLDPYYPGDATRDDDGDGLTNADEFAAGTDPFLMDTDSDGVFDNEDASPLNPNYRLDEDGDGMPDEYEYEYGLNPYDPADALLDSDGDGLSNLAEYRAGTRLDRDDSDGDGLIDLVDRYPLDPRYTMDFDRDGMPLEWEQKFGLNDSDIWDAAGDLDGDMLRNWQEFSLGTDPFNYDTDYDGERDGNDLWPLDPSRALDDDRDGMPLSFEVLYQFNDYDPADAQQDADGDGLSNLAEYEQGTRPDLPDTDGDGVPDGDDAYPLNPEYSLDSDADGMPDAFELSYPPLNPYFPGDATEDDDGDGLTNADEYAAGTDPVLNDSDADGIPDKEDISPLDPNYRLDEDGDSMPDEYEYKYGLNAYDPADALLDSDGDRLSNLDEYRKGTAPDRYDSDGDGLDDLVDRYPLDPRYTMDFDRDGIPAEWEQAYDMRDDDLYDGAADYDGDGLPAFLEFAAGTNPNHTDTDNDYAFDGEDLWPLDPTRAFDSDSDGLPDAWEESHGLTPYFPATPGDDLDFDGLSDREEFAAGSRVDVADTDGDGIIDGQDAWPTRPEFSRDYDGDGLPAQFEASFPGCLSDSNPTDASADCDGDTLNNLAEFLANTSIDNPDMDGDGEPDNRDIAPTDFRYQRDTDGDGLPDAWELGNGLSPYDAFDANDPRMGDDDQLTPLQEYQLGTDPLNSDTDGDFVPDGYDRYPLDGRYYADQDRDGMPNSWEELYGFSPLYAIDGADDPDYDGVPNRYEFVAGTDPLVDELGDMDGDGLTYQQELALGTDPTNPDTDGDGIDDSVDGFPLDPAETLDSDSDGIGNNADPDDDNDSLPDSWEVQNGMDPLNPADASADDDGDQLTGLQEYALGTDPHNSDSDGDGAADNVDLWPLDPAESVDNDGDGIGNNADTDDDNDSLPDSWESQHGLDPLNPVDASADPDGDNLSSLSEYQLGTNPKNADTDGDGAADDADLWPLDPAESVDTDGDGIGNNADPDDDNDSLPDSWESQHGLDPLNPVDASADPDGDNLSSLSEYQLGTDPLNPDSDGDGAADNVDLWPLDPAESVDTDGDGIGNNADPDDDNDSLPDSWESQYGLDPLNPVDASADPDGDNLSSLSEYQLGTDPKNADTDGDGAADDADLWPLDAAESLDTDGDGIGNNADPDDDNDSLPDNWEIQVGLDPLDPADASADADGDQLTGLQEYALGTDPLNSDSDGDGAADNVDLWPLDPAESVDTDGDGIGNNTDTDDDNDGLPDAWENQYGLDALDAADAEQDLDGDERSNLAEFQQGTDPTDPGDPGNPFLHSEMLPAVTADSWTRVTMPRTYTAPVIVTTPQYTAEMPPVVVRLRNVAGNQFDIRLQRVDGLTDPVSLPVHYVVVEAGAYTAAVHGITMEAGYFTSTTSDHKGSWQGEQFTPLNTYSAPAVFGQVASANDSRWSVFWSRGSSHTAPAANDAIYLGKHTGEDPDTDRVNEKLAYLVIESGVASVNGRELVAGLGADTVRGPDNSAVTYSYTGLASPATTILSQSGMDGGDGSWAALRESTTSTSIAPMVDEDQLANQERNHTTEQVAYLVIQ</sequence>
<feature type="compositionally biased region" description="Acidic residues" evidence="5">
    <location>
        <begin position="799"/>
        <end position="809"/>
    </location>
</feature>
<evidence type="ECO:0000313" key="7">
    <source>
        <dbReference type="EMBL" id="SDK75420.1"/>
    </source>
</evidence>
<feature type="region of interest" description="Disordered" evidence="5">
    <location>
        <begin position="1141"/>
        <end position="1160"/>
    </location>
</feature>
<dbReference type="EMBL" id="FNFH01000008">
    <property type="protein sequence ID" value="SDK75420.1"/>
    <property type="molecule type" value="Genomic_DNA"/>
</dbReference>
<evidence type="ECO:0000313" key="8">
    <source>
        <dbReference type="Proteomes" id="UP000199305"/>
    </source>
</evidence>
<feature type="region of interest" description="Disordered" evidence="5">
    <location>
        <begin position="775"/>
        <end position="824"/>
    </location>
</feature>
<feature type="compositionally biased region" description="Acidic residues" evidence="5">
    <location>
        <begin position="1875"/>
        <end position="1885"/>
    </location>
</feature>
<dbReference type="Gene3D" id="4.10.1080.10">
    <property type="entry name" value="TSP type-3 repeat"/>
    <property type="match status" value="9"/>
</dbReference>
<name>A0A1G9EGZ7_9GAMM</name>
<feature type="compositionally biased region" description="Acidic residues" evidence="5">
    <location>
        <begin position="1707"/>
        <end position="1717"/>
    </location>
</feature>
<dbReference type="InterPro" id="IPR059100">
    <property type="entry name" value="TSP3_bac"/>
</dbReference>
<evidence type="ECO:0000256" key="2">
    <source>
        <dbReference type="ARBA" id="ARBA00022525"/>
    </source>
</evidence>
<feature type="region of interest" description="Disordered" evidence="5">
    <location>
        <begin position="983"/>
        <end position="1115"/>
    </location>
</feature>
<keyword evidence="2" id="KW-0964">Secreted</keyword>
<keyword evidence="8" id="KW-1185">Reference proteome</keyword>
<keyword evidence="4" id="KW-0106">Calcium</keyword>
<feature type="compositionally biased region" description="Basic and acidic residues" evidence="5">
    <location>
        <begin position="1141"/>
        <end position="1155"/>
    </location>
</feature>
<dbReference type="Pfam" id="PF18884">
    <property type="entry name" value="TSP3_bac"/>
    <property type="match status" value="13"/>
</dbReference>
<organism evidence="7 8">
    <name type="scientific">Microbulbifer yueqingensis</name>
    <dbReference type="NCBI Taxonomy" id="658219"/>
    <lineage>
        <taxon>Bacteria</taxon>
        <taxon>Pseudomonadati</taxon>
        <taxon>Pseudomonadota</taxon>
        <taxon>Gammaproteobacteria</taxon>
        <taxon>Cellvibrionales</taxon>
        <taxon>Microbulbiferaceae</taxon>
        <taxon>Microbulbifer</taxon>
    </lineage>
</organism>
<feature type="compositionally biased region" description="Basic and acidic residues" evidence="5">
    <location>
        <begin position="718"/>
        <end position="732"/>
    </location>
</feature>
<dbReference type="Proteomes" id="UP000199305">
    <property type="component" value="Unassembled WGS sequence"/>
</dbReference>
<accession>A0A1G9EGZ7</accession>
<dbReference type="PANTHER" id="PTHR37467">
    <property type="entry name" value="EXPORTED CALCIUM-BINDING GLYCOPROTEIN-RELATED"/>
    <property type="match status" value="1"/>
</dbReference>
<reference evidence="8" key="1">
    <citation type="submission" date="2016-10" db="EMBL/GenBank/DDBJ databases">
        <authorList>
            <person name="Varghese N."/>
            <person name="Submissions S."/>
        </authorList>
    </citation>
    <scope>NUCLEOTIDE SEQUENCE [LARGE SCALE GENOMIC DNA]</scope>
    <source>
        <strain evidence="8">CGMCC 1.10658</strain>
    </source>
</reference>
<feature type="chain" id="PRO_5011655543" description="Thrombospondin type 3 repeat-containing protein" evidence="6">
    <location>
        <begin position="32"/>
        <end position="2320"/>
    </location>
</feature>
<dbReference type="InterPro" id="IPR053180">
    <property type="entry name" value="Ca-binding_acidic-repeat"/>
</dbReference>
<evidence type="ECO:0000256" key="6">
    <source>
        <dbReference type="SAM" id="SignalP"/>
    </source>
</evidence>
<feature type="compositionally biased region" description="Polar residues" evidence="5">
    <location>
        <begin position="1689"/>
        <end position="1704"/>
    </location>
</feature>
<dbReference type="RefSeq" id="WP_091516611.1">
    <property type="nucleotide sequence ID" value="NZ_FNFH01000008.1"/>
</dbReference>
<gene>
    <name evidence="7" type="ORF">SAMN05216212_3125</name>
</gene>
<feature type="compositionally biased region" description="Low complexity" evidence="5">
    <location>
        <begin position="1924"/>
        <end position="1936"/>
    </location>
</feature>
<dbReference type="PANTHER" id="PTHR37467:SF1">
    <property type="entry name" value="EXPORTED CALCIUM-BINDING GLYCOPROTEIN"/>
    <property type="match status" value="1"/>
</dbReference>
<feature type="signal peptide" evidence="6">
    <location>
        <begin position="1"/>
        <end position="31"/>
    </location>
</feature>